<proteinExistence type="predicted"/>
<organism evidence="2">
    <name type="scientific">hydrothermal vent metagenome</name>
    <dbReference type="NCBI Taxonomy" id="652676"/>
    <lineage>
        <taxon>unclassified sequences</taxon>
        <taxon>metagenomes</taxon>
        <taxon>ecological metagenomes</taxon>
    </lineage>
</organism>
<feature type="non-terminal residue" evidence="2">
    <location>
        <position position="354"/>
    </location>
</feature>
<feature type="transmembrane region" description="Helical" evidence="1">
    <location>
        <begin position="12"/>
        <end position="28"/>
    </location>
</feature>
<name>A0A3B0UC48_9ZZZZ</name>
<protein>
    <recommendedName>
        <fullName evidence="3">Leucine Rich repeats (2 copies)</fullName>
    </recommendedName>
</protein>
<dbReference type="SUPFAM" id="SSF52058">
    <property type="entry name" value="L domain-like"/>
    <property type="match status" value="1"/>
</dbReference>
<sequence length="354" mass="39765">MSHNPFFFIKRTAILFSFLGGGLILHLFCPIPTYSKPPVSTEKYQNRGSHRKPPQYCKAKDGSTIRIGDIALEKISPEYGGGKSLEFVLPEDGDECTPKNLKKVHSIQGIKTIGLYIYSGDAELNALRGYHDLQDLSIGENVTGDGLSVLKTFPNLKRIWFWGSPKLKGIGLENLAKCSNLERLNAPSFLSGTDYKPLLKMKKLKKLSIAVNKDSIATIPQLRHLEELSFNVLPSDITSKELALMLSQLKSLKQLKKIAISTYDSPSVITAEVVEEISKMESLEILYLPGIQNKDFKKIGRLKSLKSIFIGNRYRRFHLKNSLRYDFSQLKGMKKLERISINGKLPPLGLKILK</sequence>
<dbReference type="InterPro" id="IPR032675">
    <property type="entry name" value="LRR_dom_sf"/>
</dbReference>
<dbReference type="EMBL" id="UOEN01000355">
    <property type="protein sequence ID" value="VAW17076.1"/>
    <property type="molecule type" value="Genomic_DNA"/>
</dbReference>
<dbReference type="AlphaFoldDB" id="A0A3B0UC48"/>
<keyword evidence="1" id="KW-1133">Transmembrane helix</keyword>
<accession>A0A3B0UC48</accession>
<dbReference type="Gene3D" id="3.80.10.10">
    <property type="entry name" value="Ribonuclease Inhibitor"/>
    <property type="match status" value="2"/>
</dbReference>
<keyword evidence="1" id="KW-0812">Transmembrane</keyword>
<evidence type="ECO:0008006" key="3">
    <source>
        <dbReference type="Google" id="ProtNLM"/>
    </source>
</evidence>
<evidence type="ECO:0000256" key="1">
    <source>
        <dbReference type="SAM" id="Phobius"/>
    </source>
</evidence>
<evidence type="ECO:0000313" key="2">
    <source>
        <dbReference type="EMBL" id="VAW17076.1"/>
    </source>
</evidence>
<keyword evidence="1" id="KW-0472">Membrane</keyword>
<reference evidence="2" key="1">
    <citation type="submission" date="2018-06" db="EMBL/GenBank/DDBJ databases">
        <authorList>
            <person name="Zhirakovskaya E."/>
        </authorList>
    </citation>
    <scope>NUCLEOTIDE SEQUENCE</scope>
</reference>
<gene>
    <name evidence="2" type="ORF">MNBD_BACTEROID05-955</name>
</gene>